<proteinExistence type="predicted"/>
<organism evidence="2">
    <name type="scientific">marine sediment metagenome</name>
    <dbReference type="NCBI Taxonomy" id="412755"/>
    <lineage>
        <taxon>unclassified sequences</taxon>
        <taxon>metagenomes</taxon>
        <taxon>ecological metagenomes</taxon>
    </lineage>
</organism>
<dbReference type="SMART" id="SM00496">
    <property type="entry name" value="IENR2"/>
    <property type="match status" value="4"/>
</dbReference>
<dbReference type="SUPFAM" id="SSF64496">
    <property type="entry name" value="DNA-binding domain of intron-encoded endonucleases"/>
    <property type="match status" value="1"/>
</dbReference>
<feature type="domain" description="Nuclease associated modular" evidence="1">
    <location>
        <begin position="95"/>
        <end position="111"/>
    </location>
</feature>
<dbReference type="Pfam" id="PF07460">
    <property type="entry name" value="NUMOD3"/>
    <property type="match status" value="3"/>
</dbReference>
<reference evidence="2" key="1">
    <citation type="journal article" date="2015" name="Nature">
        <title>Complex archaea that bridge the gap between prokaryotes and eukaryotes.</title>
        <authorList>
            <person name="Spang A."/>
            <person name="Saw J.H."/>
            <person name="Jorgensen S.L."/>
            <person name="Zaremba-Niedzwiedzka K."/>
            <person name="Martijn J."/>
            <person name="Lind A.E."/>
            <person name="van Eijk R."/>
            <person name="Schleper C."/>
            <person name="Guy L."/>
            <person name="Ettema T.J."/>
        </authorList>
    </citation>
    <scope>NUCLEOTIDE SEQUENCE</scope>
</reference>
<evidence type="ECO:0000259" key="1">
    <source>
        <dbReference type="SMART" id="SM00496"/>
    </source>
</evidence>
<feature type="domain" description="Nuclease associated modular" evidence="1">
    <location>
        <begin position="118"/>
        <end position="134"/>
    </location>
</feature>
<protein>
    <recommendedName>
        <fullName evidence="1">Nuclease associated modular domain-containing protein</fullName>
    </recommendedName>
</protein>
<accession>A0A0F9IDM9</accession>
<dbReference type="GO" id="GO:0003677">
    <property type="term" value="F:DNA binding"/>
    <property type="evidence" value="ECO:0007669"/>
    <property type="project" value="InterPro"/>
</dbReference>
<feature type="domain" description="Nuclease associated modular" evidence="1">
    <location>
        <begin position="164"/>
        <end position="180"/>
    </location>
</feature>
<feature type="domain" description="Nuclease associated modular" evidence="1">
    <location>
        <begin position="181"/>
        <end position="197"/>
    </location>
</feature>
<dbReference type="EMBL" id="LAZR01012697">
    <property type="protein sequence ID" value="KKM25537.1"/>
    <property type="molecule type" value="Genomic_DNA"/>
</dbReference>
<comment type="caution">
    <text evidence="2">The sequence shown here is derived from an EMBL/GenBank/DDBJ whole genome shotgun (WGS) entry which is preliminary data.</text>
</comment>
<dbReference type="InterPro" id="IPR003611">
    <property type="entry name" value="NUMOD3"/>
</dbReference>
<sequence length="222" mass="24918">MWRSLRLLKLKALLTQVKYMIYGLVNADTLELQYIGQTIRPNIRRNAHLRKYPNLRMVVLERDPISNDKGERQWIKNAKTLGALLMNKTNGGNGSFGPMSDETKAKMSALLIGNKRNLNHTHSAEHKAKISAALMGNKNSLNYVPSPELRANRSAIMIGNTINVGRKRSKATRAKVSAALKGRVKSEETRAKLKATWTLSRKATHVKRITGNHYRRNASHGA</sequence>
<name>A0A0F9IDM9_9ZZZZ</name>
<dbReference type="AlphaFoldDB" id="A0A0F9IDM9"/>
<evidence type="ECO:0000313" key="2">
    <source>
        <dbReference type="EMBL" id="KKM25537.1"/>
    </source>
</evidence>
<gene>
    <name evidence="2" type="ORF">LCGC14_1593990</name>
</gene>